<keyword evidence="3" id="KW-0732">Signal</keyword>
<keyword evidence="5" id="KW-0998">Cell outer membrane</keyword>
<accession>A0A366KZZ2</accession>
<dbReference type="RefSeq" id="WP_113949372.1">
    <property type="nucleotide sequence ID" value="NZ_QNQU01000010.1"/>
</dbReference>
<name>A0A366KZZ2_9SPHI</name>
<feature type="domain" description="RagB/SusD" evidence="6">
    <location>
        <begin position="326"/>
        <end position="457"/>
    </location>
</feature>
<dbReference type="CDD" id="cd08977">
    <property type="entry name" value="SusD"/>
    <property type="match status" value="1"/>
</dbReference>
<evidence type="ECO:0000256" key="5">
    <source>
        <dbReference type="ARBA" id="ARBA00023237"/>
    </source>
</evidence>
<keyword evidence="4" id="KW-0472">Membrane</keyword>
<evidence type="ECO:0000256" key="4">
    <source>
        <dbReference type="ARBA" id="ARBA00023136"/>
    </source>
</evidence>
<comment type="subcellular location">
    <subcellularLocation>
        <location evidence="1">Cell outer membrane</location>
    </subcellularLocation>
</comment>
<dbReference type="InterPro" id="IPR033985">
    <property type="entry name" value="SusD-like_N"/>
</dbReference>
<dbReference type="Pfam" id="PF07980">
    <property type="entry name" value="SusD_RagB"/>
    <property type="match status" value="1"/>
</dbReference>
<protein>
    <recommendedName>
        <fullName evidence="10">RagB/SusD family nutrient uptake outer membrane protein</fullName>
    </recommendedName>
</protein>
<evidence type="ECO:0000259" key="6">
    <source>
        <dbReference type="Pfam" id="PF07980"/>
    </source>
</evidence>
<dbReference type="EMBL" id="QNQU01000010">
    <property type="protein sequence ID" value="RBQ06809.1"/>
    <property type="molecule type" value="Genomic_DNA"/>
</dbReference>
<dbReference type="OrthoDB" id="621570at2"/>
<dbReference type="Proteomes" id="UP000252081">
    <property type="component" value="Unassembled WGS sequence"/>
</dbReference>
<dbReference type="Gene3D" id="1.25.40.390">
    <property type="match status" value="1"/>
</dbReference>
<dbReference type="Pfam" id="PF14322">
    <property type="entry name" value="SusD-like_3"/>
    <property type="match status" value="1"/>
</dbReference>
<evidence type="ECO:0000259" key="7">
    <source>
        <dbReference type="Pfam" id="PF14322"/>
    </source>
</evidence>
<feature type="domain" description="SusD-like N-terminal" evidence="7">
    <location>
        <begin position="64"/>
        <end position="219"/>
    </location>
</feature>
<dbReference type="InterPro" id="IPR011990">
    <property type="entry name" value="TPR-like_helical_dom_sf"/>
</dbReference>
<dbReference type="SUPFAM" id="SSF48452">
    <property type="entry name" value="TPR-like"/>
    <property type="match status" value="1"/>
</dbReference>
<comment type="similarity">
    <text evidence="2">Belongs to the SusD family.</text>
</comment>
<gene>
    <name evidence="8" type="ORF">DRW42_13660</name>
</gene>
<dbReference type="InterPro" id="IPR012944">
    <property type="entry name" value="SusD_RagB_dom"/>
</dbReference>
<evidence type="ECO:0000256" key="1">
    <source>
        <dbReference type="ARBA" id="ARBA00004442"/>
    </source>
</evidence>
<evidence type="ECO:0000256" key="3">
    <source>
        <dbReference type="ARBA" id="ARBA00022729"/>
    </source>
</evidence>
<dbReference type="AlphaFoldDB" id="A0A366KZZ2"/>
<evidence type="ECO:0008006" key="10">
    <source>
        <dbReference type="Google" id="ProtNLM"/>
    </source>
</evidence>
<keyword evidence="9" id="KW-1185">Reference proteome</keyword>
<comment type="caution">
    <text evidence="8">The sequence shown here is derived from an EMBL/GenBank/DDBJ whole genome shotgun (WGS) entry which is preliminary data.</text>
</comment>
<reference evidence="8 9" key="1">
    <citation type="submission" date="2018-07" db="EMBL/GenBank/DDBJ databases">
        <title>A draft genome of a endophytic bacteria, a new species of Pedobacter.</title>
        <authorList>
            <person name="Zhang Z.D."/>
            <person name="Chen Z.J."/>
        </authorList>
    </citation>
    <scope>NUCLEOTIDE SEQUENCE [LARGE SCALE GENOMIC DNA]</scope>
    <source>
        <strain evidence="8 9">RS10</strain>
    </source>
</reference>
<evidence type="ECO:0000313" key="8">
    <source>
        <dbReference type="EMBL" id="RBQ06809.1"/>
    </source>
</evidence>
<organism evidence="8 9">
    <name type="scientific">Pedobacter miscanthi</name>
    <dbReference type="NCBI Taxonomy" id="2259170"/>
    <lineage>
        <taxon>Bacteria</taxon>
        <taxon>Pseudomonadati</taxon>
        <taxon>Bacteroidota</taxon>
        <taxon>Sphingobacteriia</taxon>
        <taxon>Sphingobacteriales</taxon>
        <taxon>Sphingobacteriaceae</taxon>
        <taxon>Pedobacter</taxon>
    </lineage>
</organism>
<proteinExistence type="inferred from homology"/>
<sequence length="457" mass="51058">MKTNLKLTVVLLLPLAILYSSCEKLLEIPPSKNQIESGTVFADSTTVNTALLGAYYTLGTVHSSMKFISLYADEYNTTSSALINLEYANGKLLSNNTNNNTLWNNLYSVIYQCNNLLEGIESSTGLSPAAREQFSGEGKFLRAYAYFYLVNCYDQVPLLLSTNVTLNRSAFQATTDAVYLQVVKDLTESSNDLQEGYLGAGRVRANKTCAHSLLARTYLYRGKWQEAISESSKVIQNSVYQLTTVKAEDVFLAGSSEAILQLWMVNGFLTDVAQLIPASPTTLPIYPLREEFYSGFETGDQRKSKWTALANVNSAGQTRVYAYPAKYKNRVASTAKPEFAMALRLSEQYLIRAEAKAQLNQISSAVDDLNLIRTRAGLVPLNQNLSQENCLEAIFKERKSELFGEWGHRFFDLKRYAKLEGIMAPIKTSWKTGTSEVFPIPNNEIIYNPNLKQNNGY</sequence>
<evidence type="ECO:0000313" key="9">
    <source>
        <dbReference type="Proteomes" id="UP000252081"/>
    </source>
</evidence>
<dbReference type="GO" id="GO:0009279">
    <property type="term" value="C:cell outer membrane"/>
    <property type="evidence" value="ECO:0007669"/>
    <property type="project" value="UniProtKB-SubCell"/>
</dbReference>
<evidence type="ECO:0000256" key="2">
    <source>
        <dbReference type="ARBA" id="ARBA00006275"/>
    </source>
</evidence>